<organism evidence="2 3">
    <name type="scientific">Colwellia asteriadis</name>
    <dbReference type="NCBI Taxonomy" id="517723"/>
    <lineage>
        <taxon>Bacteria</taxon>
        <taxon>Pseudomonadati</taxon>
        <taxon>Pseudomonadota</taxon>
        <taxon>Gammaproteobacteria</taxon>
        <taxon>Alteromonadales</taxon>
        <taxon>Colwelliaceae</taxon>
        <taxon>Colwellia</taxon>
    </lineage>
</organism>
<dbReference type="RefSeq" id="WP_343813773.1">
    <property type="nucleotide sequence ID" value="NZ_BAAAFA010000001.1"/>
</dbReference>
<gene>
    <name evidence="2" type="ORF">GCM10009111_01540</name>
</gene>
<dbReference type="PROSITE" id="PS51707">
    <property type="entry name" value="CYTH"/>
    <property type="match status" value="1"/>
</dbReference>
<dbReference type="InterPro" id="IPR039013">
    <property type="entry name" value="YgiF"/>
</dbReference>
<dbReference type="PANTHER" id="PTHR39569">
    <property type="entry name" value="INORGANIC TRIPHOSPHATASE"/>
    <property type="match status" value="1"/>
</dbReference>
<dbReference type="CDD" id="cd07756">
    <property type="entry name" value="CYTH-like_Pase_CHAD"/>
    <property type="match status" value="1"/>
</dbReference>
<dbReference type="InterPro" id="IPR033469">
    <property type="entry name" value="CYTH-like_dom_sf"/>
</dbReference>
<reference evidence="3" key="1">
    <citation type="journal article" date="2019" name="Int. J. Syst. Evol. Microbiol.">
        <title>The Global Catalogue of Microorganisms (GCM) 10K type strain sequencing project: providing services to taxonomists for standard genome sequencing and annotation.</title>
        <authorList>
            <consortium name="The Broad Institute Genomics Platform"/>
            <consortium name="The Broad Institute Genome Sequencing Center for Infectious Disease"/>
            <person name="Wu L."/>
            <person name="Ma J."/>
        </authorList>
    </citation>
    <scope>NUCLEOTIDE SEQUENCE [LARGE SCALE GENOMIC DNA]</scope>
    <source>
        <strain evidence="3">JCM 15608</strain>
    </source>
</reference>
<proteinExistence type="predicted"/>
<comment type="caution">
    <text evidence="2">The sequence shown here is derived from an EMBL/GenBank/DDBJ whole genome shotgun (WGS) entry which is preliminary data.</text>
</comment>
<dbReference type="InterPro" id="IPR023577">
    <property type="entry name" value="CYTH_domain"/>
</dbReference>
<accession>A0ABP3WD40</accession>
<feature type="domain" description="CYTH" evidence="1">
    <location>
        <begin position="2"/>
        <end position="219"/>
    </location>
</feature>
<sequence length="548" mass="62401">MATEIELKYLLCETNNTNSKADITTEITNILLSEQLSFSQQQKQLANYYLDTPNLELRHLDMGLRVRGIKTPEAPLQFEQTIKTAGQVVGGLHKRPEYNVDISSKHVDLSLFPENIWRDSGGDVDKLQQDIQSLFETHFTRTTWLIELAGSVIELAFDEGSVSCEGYDKTLPIYEIELELVSGEQQALFSLAKILLATLAMRPGQLSKAARGYTLAAQFNASKDNISKENNLKLTKKAINENIDTTPVELQLEVIPMRGVTSISQAFQHGVSHSLTSLQRNVECYISEPKVSTLIKIAELLALLRQGFWLFEQELSVDYIEIRKELSYFIRVINWADNAEHLQELMSKSGGYRKKIAHSDELITKLQLEKSRYPDTAQIIALFYSERFNLLQLSLLNILLNNESLVSLHTSNDSSLLNFAQQKLTYSLQTIKTEMSLVPIEPTTEACQSYMSLHGILIRSLLAGSWFSTLFDGEVSREKMQSYRRAWLDIKQGISELQTLYILKQQLAVLSHPEEKLEKWLDSKIENLLLALTHSRDNAESIKPYWQF</sequence>
<evidence type="ECO:0000313" key="3">
    <source>
        <dbReference type="Proteomes" id="UP001500021"/>
    </source>
</evidence>
<dbReference type="SUPFAM" id="SSF55154">
    <property type="entry name" value="CYTH-like phosphatases"/>
    <property type="match status" value="1"/>
</dbReference>
<protein>
    <submittedName>
        <fullName evidence="2">Inorganic triphosphatase</fullName>
    </submittedName>
</protein>
<evidence type="ECO:0000313" key="2">
    <source>
        <dbReference type="EMBL" id="GAA0810497.1"/>
    </source>
</evidence>
<dbReference type="EMBL" id="BAAAFA010000001">
    <property type="protein sequence ID" value="GAA0810497.1"/>
    <property type="molecule type" value="Genomic_DNA"/>
</dbReference>
<keyword evidence="3" id="KW-1185">Reference proteome</keyword>
<dbReference type="Proteomes" id="UP001500021">
    <property type="component" value="Unassembled WGS sequence"/>
</dbReference>
<name>A0ABP3WD40_9GAMM</name>
<dbReference type="SMART" id="SM01118">
    <property type="entry name" value="CYTH"/>
    <property type="match status" value="1"/>
</dbReference>
<evidence type="ECO:0000259" key="1">
    <source>
        <dbReference type="PROSITE" id="PS51707"/>
    </source>
</evidence>
<dbReference type="Gene3D" id="2.40.320.10">
    <property type="entry name" value="Hypothetical Protein Pfu-838710-001"/>
    <property type="match status" value="1"/>
</dbReference>
<dbReference type="PANTHER" id="PTHR39569:SF1">
    <property type="entry name" value="INORGANIC TRIPHOSPHATASE"/>
    <property type="match status" value="1"/>
</dbReference>
<dbReference type="Pfam" id="PF01928">
    <property type="entry name" value="CYTH"/>
    <property type="match status" value="1"/>
</dbReference>